<dbReference type="Proteomes" id="UP000480185">
    <property type="component" value="Unassembled WGS sequence"/>
</dbReference>
<dbReference type="InterPro" id="IPR050275">
    <property type="entry name" value="PGM_Phosphatase"/>
</dbReference>
<dbReference type="SMART" id="SM00855">
    <property type="entry name" value="PGAM"/>
    <property type="match status" value="1"/>
</dbReference>
<evidence type="ECO:0000313" key="2">
    <source>
        <dbReference type="Proteomes" id="UP000480185"/>
    </source>
</evidence>
<dbReference type="EMBL" id="WJNH01000003">
    <property type="protein sequence ID" value="MRG86142.1"/>
    <property type="molecule type" value="Genomic_DNA"/>
</dbReference>
<gene>
    <name evidence="1" type="ORF">GH754_07365</name>
</gene>
<accession>A0A6G1X5C4</accession>
<dbReference type="AlphaFoldDB" id="A0A6G1X5C4"/>
<protein>
    <submittedName>
        <fullName evidence="1">Histidine phosphatase family protein</fullName>
    </submittedName>
</protein>
<comment type="caution">
    <text evidence="1">The sequence shown here is derived from an EMBL/GenBank/DDBJ whole genome shotgun (WGS) entry which is preliminary data.</text>
</comment>
<dbReference type="RefSeq" id="WP_153728052.1">
    <property type="nucleotide sequence ID" value="NZ_WJNH01000003.1"/>
</dbReference>
<evidence type="ECO:0000313" key="1">
    <source>
        <dbReference type="EMBL" id="MRG86142.1"/>
    </source>
</evidence>
<proteinExistence type="predicted"/>
<dbReference type="GO" id="GO:0016791">
    <property type="term" value="F:phosphatase activity"/>
    <property type="evidence" value="ECO:0007669"/>
    <property type="project" value="TreeGrafter"/>
</dbReference>
<dbReference type="Pfam" id="PF00300">
    <property type="entry name" value="His_Phos_1"/>
    <property type="match status" value="1"/>
</dbReference>
<dbReference type="PANTHER" id="PTHR48100">
    <property type="entry name" value="BROAD-SPECIFICITY PHOSPHATASE YOR283W-RELATED"/>
    <property type="match status" value="1"/>
</dbReference>
<dbReference type="OrthoDB" id="512570at2"/>
<dbReference type="GO" id="GO:0005737">
    <property type="term" value="C:cytoplasm"/>
    <property type="evidence" value="ECO:0007669"/>
    <property type="project" value="TreeGrafter"/>
</dbReference>
<dbReference type="CDD" id="cd07067">
    <property type="entry name" value="HP_PGM_like"/>
    <property type="match status" value="1"/>
</dbReference>
<dbReference type="InterPro" id="IPR013078">
    <property type="entry name" value="His_Pase_superF_clade-1"/>
</dbReference>
<organism evidence="1 2">
    <name type="scientific">Salinibacillus xinjiangensis</name>
    <dbReference type="NCBI Taxonomy" id="1229268"/>
    <lineage>
        <taxon>Bacteria</taxon>
        <taxon>Bacillati</taxon>
        <taxon>Bacillota</taxon>
        <taxon>Bacilli</taxon>
        <taxon>Bacillales</taxon>
        <taxon>Bacillaceae</taxon>
        <taxon>Salinibacillus</taxon>
    </lineage>
</organism>
<dbReference type="InterPro" id="IPR029033">
    <property type="entry name" value="His_PPase_superfam"/>
</dbReference>
<keyword evidence="2" id="KW-1185">Reference proteome</keyword>
<name>A0A6G1X5C4_9BACI</name>
<dbReference type="SUPFAM" id="SSF53254">
    <property type="entry name" value="Phosphoglycerate mutase-like"/>
    <property type="match status" value="1"/>
</dbReference>
<sequence>MTKQIYLIRHCEAEGQPAESPLTSNGHKQAEMLADFFSNLSVDQIISSPYLRAKESVRPLADKKGLSLKVDERLHERILSTKNLPYWLPKLKETFVDLDLAFEGGESSRVATSRAIQVIEETLTEKYNSTLIVTHGNLLSLILKHFDSSFGFKEWKMLTNPDVFRLDFTNNSKPSIKHLW</sequence>
<reference evidence="1 2" key="1">
    <citation type="submission" date="2019-11" db="EMBL/GenBank/DDBJ databases">
        <authorList>
            <person name="Li J."/>
        </authorList>
    </citation>
    <scope>NUCLEOTIDE SEQUENCE [LARGE SCALE GENOMIC DNA]</scope>
    <source>
        <strain evidence="1 2">J4</strain>
    </source>
</reference>
<dbReference type="Gene3D" id="3.40.50.1240">
    <property type="entry name" value="Phosphoglycerate mutase-like"/>
    <property type="match status" value="1"/>
</dbReference>
<dbReference type="PANTHER" id="PTHR48100:SF1">
    <property type="entry name" value="HISTIDINE PHOSPHATASE FAMILY PROTEIN-RELATED"/>
    <property type="match status" value="1"/>
</dbReference>